<dbReference type="Proteomes" id="UP000655094">
    <property type="component" value="Unassembled WGS sequence"/>
</dbReference>
<dbReference type="InterPro" id="IPR011060">
    <property type="entry name" value="RibuloseP-bd_barrel"/>
</dbReference>
<comment type="similarity">
    <text evidence="1">Belongs to the BtpA family.</text>
</comment>
<evidence type="ECO:0000313" key="3">
    <source>
        <dbReference type="Proteomes" id="UP000655094"/>
    </source>
</evidence>
<dbReference type="SUPFAM" id="SSF51366">
    <property type="entry name" value="Ribulose-phoshate binding barrel"/>
    <property type="match status" value="1"/>
</dbReference>
<protein>
    <recommendedName>
        <fullName evidence="4">BtpA family membrane complex biogenesis protein</fullName>
    </recommendedName>
</protein>
<name>A0A919HX18_KLEPN</name>
<dbReference type="PANTHER" id="PTHR21381">
    <property type="entry name" value="ZGC:162297"/>
    <property type="match status" value="1"/>
</dbReference>
<proteinExistence type="inferred from homology"/>
<evidence type="ECO:0008006" key="4">
    <source>
        <dbReference type="Google" id="ProtNLM"/>
    </source>
</evidence>
<organism evidence="2 3">
    <name type="scientific">Klebsiella pneumoniae</name>
    <dbReference type="NCBI Taxonomy" id="573"/>
    <lineage>
        <taxon>Bacteria</taxon>
        <taxon>Pseudomonadati</taxon>
        <taxon>Pseudomonadota</taxon>
        <taxon>Gammaproteobacteria</taxon>
        <taxon>Enterobacterales</taxon>
        <taxon>Enterobacteriaceae</taxon>
        <taxon>Klebsiella/Raoultella group</taxon>
        <taxon>Klebsiella</taxon>
        <taxon>Klebsiella pneumoniae complex</taxon>
    </lineage>
</organism>
<gene>
    <name evidence="2" type="ORF">KPZU09_13220</name>
</gene>
<dbReference type="PANTHER" id="PTHR21381:SF3">
    <property type="entry name" value="SGC REGION PROTEIN SGCQ-RELATED"/>
    <property type="match status" value="1"/>
</dbReference>
<evidence type="ECO:0000313" key="2">
    <source>
        <dbReference type="EMBL" id="GHK51586.1"/>
    </source>
</evidence>
<accession>A0A919HX18</accession>
<evidence type="ECO:0000256" key="1">
    <source>
        <dbReference type="ARBA" id="ARBA00006007"/>
    </source>
</evidence>
<dbReference type="EMBL" id="BNFF01000001">
    <property type="protein sequence ID" value="GHK51586.1"/>
    <property type="molecule type" value="Genomic_DNA"/>
</dbReference>
<reference evidence="2" key="1">
    <citation type="submission" date="2020-10" db="EMBL/GenBank/DDBJ databases">
        <title>Genome Sequence of ESBL Producing Zambian Clinical Strains.</title>
        <authorList>
            <person name="Shawa M."/>
            <person name="Furuta Y."/>
            <person name="Simbotwe M."/>
            <person name="Mulenga E."/>
            <person name="Mubanga M."/>
            <person name="Mulenga G."/>
            <person name="Kaile C."/>
            <person name="Zorigt T."/>
            <person name="Hang'ombe B."/>
            <person name="Higashi H."/>
        </authorList>
    </citation>
    <scope>NUCLEOTIDE SEQUENCE</scope>
    <source>
        <strain evidence="2">Zam_UTH_09</strain>
    </source>
</reference>
<dbReference type="Pfam" id="PF03437">
    <property type="entry name" value="BtpA"/>
    <property type="match status" value="1"/>
</dbReference>
<sequence>MVAISAEKTNAIQAIFSRSKAVIGVIHCDPFPGSPKYRGKSVSDIVERALRDAENYISGGVHGLIIENHGDIPFSKPEDIGHETSALMAVITEKVRERFAVPLGINVLANAAIPAMAIARREAPISSA</sequence>
<comment type="caution">
    <text evidence="2">The sequence shown here is derived from an EMBL/GenBank/DDBJ whole genome shotgun (WGS) entry which is preliminary data.</text>
</comment>
<dbReference type="InterPro" id="IPR005137">
    <property type="entry name" value="BtpA"/>
</dbReference>
<dbReference type="AlphaFoldDB" id="A0A919HX18"/>